<evidence type="ECO:0000313" key="2">
    <source>
        <dbReference type="Proteomes" id="UP000288716"/>
    </source>
</evidence>
<accession>A0A443S195</accession>
<organism evidence="1 2">
    <name type="scientific">Leptotrombidium deliense</name>
    <dbReference type="NCBI Taxonomy" id="299467"/>
    <lineage>
        <taxon>Eukaryota</taxon>
        <taxon>Metazoa</taxon>
        <taxon>Ecdysozoa</taxon>
        <taxon>Arthropoda</taxon>
        <taxon>Chelicerata</taxon>
        <taxon>Arachnida</taxon>
        <taxon>Acari</taxon>
        <taxon>Acariformes</taxon>
        <taxon>Trombidiformes</taxon>
        <taxon>Prostigmata</taxon>
        <taxon>Anystina</taxon>
        <taxon>Parasitengona</taxon>
        <taxon>Trombiculoidea</taxon>
        <taxon>Trombiculidae</taxon>
        <taxon>Leptotrombidium</taxon>
    </lineage>
</organism>
<keyword evidence="2" id="KW-1185">Reference proteome</keyword>
<dbReference type="AlphaFoldDB" id="A0A443S195"/>
<proteinExistence type="predicted"/>
<gene>
    <name evidence="1" type="ORF">B4U80_04779</name>
</gene>
<dbReference type="VEuPathDB" id="VectorBase:LDEU010738"/>
<dbReference type="STRING" id="299467.A0A443S195"/>
<dbReference type="EMBL" id="NCKV01012873">
    <property type="protein sequence ID" value="RWS21302.1"/>
    <property type="molecule type" value="Genomic_DNA"/>
</dbReference>
<dbReference type="Proteomes" id="UP000288716">
    <property type="component" value="Unassembled WGS sequence"/>
</dbReference>
<name>A0A443S195_9ACAR</name>
<evidence type="ECO:0000313" key="1">
    <source>
        <dbReference type="EMBL" id="RWS21302.1"/>
    </source>
</evidence>
<feature type="non-terminal residue" evidence="1">
    <location>
        <position position="229"/>
    </location>
</feature>
<dbReference type="OrthoDB" id="6515141at2759"/>
<protein>
    <recommendedName>
        <fullName evidence="3">MULE transposase domain-containing protein</fullName>
    </recommendedName>
</protein>
<comment type="caution">
    <text evidence="1">The sequence shown here is derived from an EMBL/GenBank/DDBJ whole genome shotgun (WGS) entry which is preliminary data.</text>
</comment>
<sequence length="229" mass="27398">MFRMIQNACERNGSTFRPETFQIDFECGMIRALKQYFGPTVQVKGCLFHFGQSLWRKIGNLNLTRTFESDDSFRRLFKRLCGLPFCPMNELDNAWIEIYSDAPNNQDYFLKTYFHEETAIFHRMMWNHFETIGPRTTNHLEGWHYALNKAIGHNSPTLYRTIQELQNQQQKFEIDSMLQRDGKVVRMQRKEYRELERRLILIKAKLTATEITLIEYIDAVKYQLPKFTK</sequence>
<evidence type="ECO:0008006" key="3">
    <source>
        <dbReference type="Google" id="ProtNLM"/>
    </source>
</evidence>
<reference evidence="1 2" key="1">
    <citation type="journal article" date="2018" name="Gigascience">
        <title>Genomes of trombidid mites reveal novel predicted allergens and laterally-transferred genes associated with secondary metabolism.</title>
        <authorList>
            <person name="Dong X."/>
            <person name="Chaisiri K."/>
            <person name="Xia D."/>
            <person name="Armstrong S.D."/>
            <person name="Fang Y."/>
            <person name="Donnelly M.J."/>
            <person name="Kadowaki T."/>
            <person name="McGarry J.W."/>
            <person name="Darby A.C."/>
            <person name="Makepeace B.L."/>
        </authorList>
    </citation>
    <scope>NUCLEOTIDE SEQUENCE [LARGE SCALE GENOMIC DNA]</scope>
    <source>
        <strain evidence="1">UoL-UT</strain>
    </source>
</reference>